<evidence type="ECO:0000256" key="2">
    <source>
        <dbReference type="ARBA" id="ARBA00010792"/>
    </source>
</evidence>
<keyword evidence="10" id="KW-1185">Reference proteome</keyword>
<dbReference type="Pfam" id="PF09335">
    <property type="entry name" value="VTT_dom"/>
    <property type="match status" value="1"/>
</dbReference>
<feature type="transmembrane region" description="Helical" evidence="7">
    <location>
        <begin position="62"/>
        <end position="82"/>
    </location>
</feature>
<evidence type="ECO:0000256" key="5">
    <source>
        <dbReference type="ARBA" id="ARBA00022989"/>
    </source>
</evidence>
<organism evidence="9 10">
    <name type="scientific">Photorhabdus thracensis</name>
    <dbReference type="NCBI Taxonomy" id="230089"/>
    <lineage>
        <taxon>Bacteria</taxon>
        <taxon>Pseudomonadati</taxon>
        <taxon>Pseudomonadota</taxon>
        <taxon>Gammaproteobacteria</taxon>
        <taxon>Enterobacterales</taxon>
        <taxon>Morganellaceae</taxon>
        <taxon>Photorhabdus</taxon>
    </lineage>
</organism>
<sequence length="176" mass="19550">MSLHEIVELVIAFVKAHDTWIMPIVFLLAFGESLAFFSLLLPATIILLGLGALIGESGLNFWPIWLAAAVGAFLGDWVSYIAGAHFKGDVGKIWPISRKPQLLTRAHNFFERWGIWSIFLGRFFGPFRAIVPLVAGICTMPLRYFQIANICSALIWSFGVLAPGAFGLQWLAQWIS</sequence>
<dbReference type="Proteomes" id="UP000034866">
    <property type="component" value="Chromosome"/>
</dbReference>
<accession>A0A0F7LNZ6</accession>
<feature type="transmembrane region" description="Helical" evidence="7">
    <location>
        <begin position="113"/>
        <end position="135"/>
    </location>
</feature>
<evidence type="ECO:0000256" key="6">
    <source>
        <dbReference type="ARBA" id="ARBA00023136"/>
    </source>
</evidence>
<reference evidence="9 10" key="1">
    <citation type="journal article" date="2015" name="J. Biotechnol.">
        <title>Complete genome sequence of Photorhabdus temperata subsp. thracensis 39-8(T), an entomopathogenic bacterium for the improved commercial bioinsecticide.</title>
        <authorList>
            <person name="Kwak Y."/>
            <person name="Shin J.H."/>
        </authorList>
    </citation>
    <scope>NUCLEOTIDE SEQUENCE [LARGE SCALE GENOMIC DNA]</scope>
    <source>
        <strain evidence="9 10">DSM 15199</strain>
    </source>
</reference>
<keyword evidence="4 7" id="KW-0812">Transmembrane</keyword>
<dbReference type="PANTHER" id="PTHR30353">
    <property type="entry name" value="INNER MEMBRANE PROTEIN DEDA-RELATED"/>
    <property type="match status" value="1"/>
</dbReference>
<comment type="similarity">
    <text evidence="2 7">Belongs to the DedA family.</text>
</comment>
<evidence type="ECO:0000313" key="10">
    <source>
        <dbReference type="Proteomes" id="UP000034866"/>
    </source>
</evidence>
<dbReference type="PATRIC" id="fig|230089.6.peg.2426"/>
<keyword evidence="5 7" id="KW-1133">Transmembrane helix</keyword>
<keyword evidence="3 7" id="KW-1003">Cell membrane</keyword>
<dbReference type="EMBL" id="CP011104">
    <property type="protein sequence ID" value="AKH63768.1"/>
    <property type="molecule type" value="Genomic_DNA"/>
</dbReference>
<gene>
    <name evidence="9" type="ORF">VY86_10910</name>
</gene>
<dbReference type="PANTHER" id="PTHR30353:SF15">
    <property type="entry name" value="INNER MEMBRANE PROTEIN YABI"/>
    <property type="match status" value="1"/>
</dbReference>
<dbReference type="GO" id="GO:0005886">
    <property type="term" value="C:plasma membrane"/>
    <property type="evidence" value="ECO:0007669"/>
    <property type="project" value="UniProtKB-SubCell"/>
</dbReference>
<feature type="domain" description="VTT" evidence="8">
    <location>
        <begin position="41"/>
        <end position="165"/>
    </location>
</feature>
<proteinExistence type="inferred from homology"/>
<feature type="transmembrane region" description="Helical" evidence="7">
    <location>
        <begin position="147"/>
        <end position="172"/>
    </location>
</feature>
<evidence type="ECO:0000313" key="9">
    <source>
        <dbReference type="EMBL" id="AKH63768.1"/>
    </source>
</evidence>
<feature type="transmembrane region" description="Helical" evidence="7">
    <location>
        <begin position="20"/>
        <end position="50"/>
    </location>
</feature>
<reference evidence="10" key="2">
    <citation type="submission" date="2015-03" db="EMBL/GenBank/DDBJ databases">
        <title>Genome sequence of Azospirillum thiophilum strain DSM 21654T.</title>
        <authorList>
            <person name="Kwak Y."/>
            <person name="Shin J.-H."/>
        </authorList>
    </citation>
    <scope>NUCLEOTIDE SEQUENCE [LARGE SCALE GENOMIC DNA]</scope>
    <source>
        <strain evidence="10">DSM 15199</strain>
    </source>
</reference>
<evidence type="ECO:0000256" key="3">
    <source>
        <dbReference type="ARBA" id="ARBA00022475"/>
    </source>
</evidence>
<dbReference type="OrthoDB" id="9780918at2"/>
<dbReference type="InterPro" id="IPR032816">
    <property type="entry name" value="VTT_dom"/>
</dbReference>
<dbReference type="InterPro" id="IPR032818">
    <property type="entry name" value="DedA-like"/>
</dbReference>
<evidence type="ECO:0000256" key="4">
    <source>
        <dbReference type="ARBA" id="ARBA00022692"/>
    </source>
</evidence>
<evidence type="ECO:0000256" key="1">
    <source>
        <dbReference type="ARBA" id="ARBA00004651"/>
    </source>
</evidence>
<protein>
    <submittedName>
        <fullName evidence="9">Cytochrome O ubiquinol oxidase</fullName>
    </submittedName>
</protein>
<dbReference type="RefSeq" id="WP_046974960.1">
    <property type="nucleotide sequence ID" value="NZ_CAWQPG010000341.1"/>
</dbReference>
<dbReference type="AlphaFoldDB" id="A0A0F7LNZ6"/>
<comment type="subcellular location">
    <subcellularLocation>
        <location evidence="1 7">Cell membrane</location>
        <topology evidence="1 7">Multi-pass membrane protein</topology>
    </subcellularLocation>
</comment>
<keyword evidence="6 7" id="KW-0472">Membrane</keyword>
<evidence type="ECO:0000256" key="7">
    <source>
        <dbReference type="RuleBase" id="RU367016"/>
    </source>
</evidence>
<evidence type="ECO:0000259" key="8">
    <source>
        <dbReference type="Pfam" id="PF09335"/>
    </source>
</evidence>
<dbReference type="KEGG" id="ptt:VY86_10910"/>
<dbReference type="STRING" id="230089.VY86_10910"/>
<name>A0A0F7LNZ6_9GAMM</name>